<dbReference type="AlphaFoldDB" id="A0AAJ8BP01"/>
<accession>A0AAJ8BP01</accession>
<dbReference type="VEuPathDB" id="FungiDB:An07g07960"/>
<gene>
    <name evidence="1" type="ORF">An07g07960</name>
</gene>
<evidence type="ECO:0000313" key="1">
    <source>
        <dbReference type="RefSeq" id="XP_059601028.1"/>
    </source>
</evidence>
<reference evidence="1" key="2">
    <citation type="submission" date="2025-08" db="UniProtKB">
        <authorList>
            <consortium name="RefSeq"/>
        </authorList>
    </citation>
    <scope>IDENTIFICATION</scope>
</reference>
<protein>
    <submittedName>
        <fullName evidence="1">Uncharacterized protein</fullName>
    </submittedName>
</protein>
<dbReference type="RefSeq" id="XP_059601028.1">
    <property type="nucleotide sequence ID" value="XM_059748615.1"/>
</dbReference>
<name>A0AAJ8BP01_ASPNG</name>
<dbReference type="KEGG" id="ang:An07g07960"/>
<reference evidence="1" key="1">
    <citation type="submission" date="2025-02" db="EMBL/GenBank/DDBJ databases">
        <authorList>
            <consortium name="NCBI Genome Project"/>
        </authorList>
    </citation>
    <scope>NUCLEOTIDE SEQUENCE</scope>
</reference>
<dbReference type="GeneID" id="84591482"/>
<organism evidence="1">
    <name type="scientific">Aspergillus niger</name>
    <dbReference type="NCBI Taxonomy" id="5061"/>
    <lineage>
        <taxon>Eukaryota</taxon>
        <taxon>Fungi</taxon>
        <taxon>Dikarya</taxon>
        <taxon>Ascomycota</taxon>
        <taxon>Pezizomycotina</taxon>
        <taxon>Eurotiomycetes</taxon>
        <taxon>Eurotiomycetidae</taxon>
        <taxon>Eurotiales</taxon>
        <taxon>Aspergillaceae</taxon>
        <taxon>Aspergillus</taxon>
        <taxon>Aspergillus subgen. Circumdati</taxon>
    </lineage>
</organism>
<proteinExistence type="predicted"/>
<sequence>MERHRPAEVELQAAMTSKGIFAYAGLPFRINARYNLCPDYFKDLGLALYSWFELSSDPFSRTGRHVIICAKVGSDQAPAITIAGPLLLKASRGTHVIDDAIPVQRDQEPTATGGVDILEGKVLQQWSTPQPNCVLLCTV</sequence>